<organism evidence="1 2">
    <name type="scientific">Nocardia carnea</name>
    <dbReference type="NCBI Taxonomy" id="37328"/>
    <lineage>
        <taxon>Bacteria</taxon>
        <taxon>Bacillati</taxon>
        <taxon>Actinomycetota</taxon>
        <taxon>Actinomycetes</taxon>
        <taxon>Mycobacteriales</taxon>
        <taxon>Nocardiaceae</taxon>
        <taxon>Nocardia</taxon>
    </lineage>
</organism>
<dbReference type="Proteomes" id="UP001611263">
    <property type="component" value="Unassembled WGS sequence"/>
</dbReference>
<name>A0ABW7U093_9NOCA</name>
<evidence type="ECO:0000313" key="1">
    <source>
        <dbReference type="EMBL" id="MFI1465184.1"/>
    </source>
</evidence>
<gene>
    <name evidence="1" type="ORF">ACH4WX_31110</name>
</gene>
<keyword evidence="2" id="KW-1185">Reference proteome</keyword>
<evidence type="ECO:0000313" key="2">
    <source>
        <dbReference type="Proteomes" id="UP001611263"/>
    </source>
</evidence>
<proteinExistence type="predicted"/>
<protein>
    <submittedName>
        <fullName evidence="1">Uncharacterized protein</fullName>
    </submittedName>
</protein>
<sequence length="158" mass="17704">MTDENAGERPLANLVTEAQEGRMSVRLTPEEFVNINRDCERFKTHIRQMQERAKLISETPDKAWGLGAENPLLSSAATMVARYREKAKGAPDGNDVHTILDQNYKIIEDIQSVHKIILDRYMATDTAFADAVRQYESGLDAPAPIQGTRRQPGTTAYL</sequence>
<accession>A0ABW7U093</accession>
<dbReference type="EMBL" id="JBIRUQ010000014">
    <property type="protein sequence ID" value="MFI1465184.1"/>
    <property type="molecule type" value="Genomic_DNA"/>
</dbReference>
<reference evidence="1 2" key="1">
    <citation type="submission" date="2024-10" db="EMBL/GenBank/DDBJ databases">
        <title>The Natural Products Discovery Center: Release of the First 8490 Sequenced Strains for Exploring Actinobacteria Biosynthetic Diversity.</title>
        <authorList>
            <person name="Kalkreuter E."/>
            <person name="Kautsar S.A."/>
            <person name="Yang D."/>
            <person name="Bader C.D."/>
            <person name="Teijaro C.N."/>
            <person name="Fluegel L."/>
            <person name="Davis C.M."/>
            <person name="Simpson J.R."/>
            <person name="Lauterbach L."/>
            <person name="Steele A.D."/>
            <person name="Gui C."/>
            <person name="Meng S."/>
            <person name="Li G."/>
            <person name="Viehrig K."/>
            <person name="Ye F."/>
            <person name="Su P."/>
            <person name="Kiefer A.F."/>
            <person name="Nichols A."/>
            <person name="Cepeda A.J."/>
            <person name="Yan W."/>
            <person name="Fan B."/>
            <person name="Jiang Y."/>
            <person name="Adhikari A."/>
            <person name="Zheng C.-J."/>
            <person name="Schuster L."/>
            <person name="Cowan T.M."/>
            <person name="Smanski M.J."/>
            <person name="Chevrette M.G."/>
            <person name="De Carvalho L.P.S."/>
            <person name="Shen B."/>
        </authorList>
    </citation>
    <scope>NUCLEOTIDE SEQUENCE [LARGE SCALE GENOMIC DNA]</scope>
    <source>
        <strain evidence="1 2">NPDC020568</strain>
    </source>
</reference>
<comment type="caution">
    <text evidence="1">The sequence shown here is derived from an EMBL/GenBank/DDBJ whole genome shotgun (WGS) entry which is preliminary data.</text>
</comment>
<dbReference type="GeneID" id="93503838"/>
<dbReference type="RefSeq" id="WP_033247521.1">
    <property type="nucleotide sequence ID" value="NZ_JBIRUQ010000014.1"/>
</dbReference>